<reference evidence="3 4" key="1">
    <citation type="submission" date="2013-08" db="EMBL/GenBank/DDBJ databases">
        <title>The genome sequence of Knoellia aerolata.</title>
        <authorList>
            <person name="Zhu W."/>
            <person name="Wang G."/>
        </authorList>
    </citation>
    <scope>NUCLEOTIDE SEQUENCE [LARGE SCALE GENOMIC DNA]</scope>
    <source>
        <strain evidence="3 4">DSM 18566</strain>
    </source>
</reference>
<dbReference type="STRING" id="1385519.N801_19755"/>
<comment type="caution">
    <text evidence="3">The sequence shown here is derived from an EMBL/GenBank/DDBJ whole genome shotgun (WGS) entry which is preliminary data.</text>
</comment>
<dbReference type="SUPFAM" id="SSF47413">
    <property type="entry name" value="lambda repressor-like DNA-binding domains"/>
    <property type="match status" value="1"/>
</dbReference>
<feature type="domain" description="HTH cro/C1-type" evidence="2">
    <location>
        <begin position="12"/>
        <end position="60"/>
    </location>
</feature>
<feature type="region of interest" description="Disordered" evidence="1">
    <location>
        <begin position="68"/>
        <end position="89"/>
    </location>
</feature>
<dbReference type="EMBL" id="AVPL01000084">
    <property type="protein sequence ID" value="KGN38935.1"/>
    <property type="molecule type" value="Genomic_DNA"/>
</dbReference>
<dbReference type="InterPro" id="IPR010982">
    <property type="entry name" value="Lambda_DNA-bd_dom_sf"/>
</dbReference>
<dbReference type="PROSITE" id="PS50943">
    <property type="entry name" value="HTH_CROC1"/>
    <property type="match status" value="1"/>
</dbReference>
<evidence type="ECO:0000256" key="1">
    <source>
        <dbReference type="SAM" id="MobiDB-lite"/>
    </source>
</evidence>
<dbReference type="OrthoDB" id="4557883at2"/>
<dbReference type="GO" id="GO:0003677">
    <property type="term" value="F:DNA binding"/>
    <property type="evidence" value="ECO:0007669"/>
    <property type="project" value="InterPro"/>
</dbReference>
<dbReference type="Proteomes" id="UP000030013">
    <property type="component" value="Unassembled WGS sequence"/>
</dbReference>
<proteinExistence type="predicted"/>
<keyword evidence="4" id="KW-1185">Reference proteome</keyword>
<evidence type="ECO:0000259" key="2">
    <source>
        <dbReference type="PROSITE" id="PS50943"/>
    </source>
</evidence>
<dbReference type="Pfam" id="PF13560">
    <property type="entry name" value="HTH_31"/>
    <property type="match status" value="1"/>
</dbReference>
<evidence type="ECO:0000313" key="3">
    <source>
        <dbReference type="EMBL" id="KGN38935.1"/>
    </source>
</evidence>
<dbReference type="RefSeq" id="WP_035940570.1">
    <property type="nucleotide sequence ID" value="NZ_AVPL01000084.1"/>
</dbReference>
<dbReference type="AlphaFoldDB" id="A0A0A0JND7"/>
<dbReference type="InterPro" id="IPR001387">
    <property type="entry name" value="Cro/C1-type_HTH"/>
</dbReference>
<organism evidence="3 4">
    <name type="scientific">Knoellia aerolata DSM 18566</name>
    <dbReference type="NCBI Taxonomy" id="1385519"/>
    <lineage>
        <taxon>Bacteria</taxon>
        <taxon>Bacillati</taxon>
        <taxon>Actinomycetota</taxon>
        <taxon>Actinomycetes</taxon>
        <taxon>Micrococcales</taxon>
        <taxon>Intrasporangiaceae</taxon>
        <taxon>Knoellia</taxon>
    </lineage>
</organism>
<dbReference type="Gene3D" id="1.10.260.40">
    <property type="entry name" value="lambda repressor-like DNA-binding domains"/>
    <property type="match status" value="1"/>
</dbReference>
<dbReference type="SMART" id="SM00530">
    <property type="entry name" value="HTH_XRE"/>
    <property type="match status" value="1"/>
</dbReference>
<evidence type="ECO:0000313" key="4">
    <source>
        <dbReference type="Proteomes" id="UP000030013"/>
    </source>
</evidence>
<dbReference type="eggNOG" id="COG3620">
    <property type="taxonomic scope" value="Bacteria"/>
</dbReference>
<protein>
    <submittedName>
        <fullName evidence="3">XRE family transcriptional regulator</fullName>
    </submittedName>
</protein>
<accession>A0A0A0JND7</accession>
<name>A0A0A0JND7_9MICO</name>
<dbReference type="CDD" id="cd00093">
    <property type="entry name" value="HTH_XRE"/>
    <property type="match status" value="1"/>
</dbReference>
<sequence length="89" mass="9451">MLTTVRELGAALRDARRASGLSQEALAERAGVSRPWLSRLETGANPGAELRKVLDVLTALGLAVKLGPSPKPAFDDDTDPFADMFGDQT</sequence>
<gene>
    <name evidence="3" type="ORF">N801_19755</name>
</gene>